<reference evidence="1" key="2">
    <citation type="submission" date="2023-05" db="EMBL/GenBank/DDBJ databases">
        <authorList>
            <person name="Fouks B."/>
        </authorList>
    </citation>
    <scope>NUCLEOTIDE SEQUENCE</scope>
    <source>
        <strain evidence="1">Stay&amp;Tobe</strain>
        <tissue evidence="1">Testes</tissue>
    </source>
</reference>
<evidence type="ECO:0000313" key="1">
    <source>
        <dbReference type="EMBL" id="KAJ9580026.1"/>
    </source>
</evidence>
<accession>A0AAD7ZGF8</accession>
<gene>
    <name evidence="1" type="ORF">L9F63_004319</name>
</gene>
<feature type="non-terminal residue" evidence="1">
    <location>
        <position position="63"/>
    </location>
</feature>
<organism evidence="1 2">
    <name type="scientific">Diploptera punctata</name>
    <name type="common">Pacific beetle cockroach</name>
    <dbReference type="NCBI Taxonomy" id="6984"/>
    <lineage>
        <taxon>Eukaryota</taxon>
        <taxon>Metazoa</taxon>
        <taxon>Ecdysozoa</taxon>
        <taxon>Arthropoda</taxon>
        <taxon>Hexapoda</taxon>
        <taxon>Insecta</taxon>
        <taxon>Pterygota</taxon>
        <taxon>Neoptera</taxon>
        <taxon>Polyneoptera</taxon>
        <taxon>Dictyoptera</taxon>
        <taxon>Blattodea</taxon>
        <taxon>Blaberoidea</taxon>
        <taxon>Blaberidae</taxon>
        <taxon>Diplopterinae</taxon>
        <taxon>Diploptera</taxon>
    </lineage>
</organism>
<comment type="caution">
    <text evidence="1">The sequence shown here is derived from an EMBL/GenBank/DDBJ whole genome shotgun (WGS) entry which is preliminary data.</text>
</comment>
<reference evidence="1" key="1">
    <citation type="journal article" date="2023" name="IScience">
        <title>Live-bearing cockroach genome reveals convergent evolutionary mechanisms linked to viviparity in insects and beyond.</title>
        <authorList>
            <person name="Fouks B."/>
            <person name="Harrison M.C."/>
            <person name="Mikhailova A.A."/>
            <person name="Marchal E."/>
            <person name="English S."/>
            <person name="Carruthers M."/>
            <person name="Jennings E.C."/>
            <person name="Chiamaka E.L."/>
            <person name="Frigard R.A."/>
            <person name="Pippel M."/>
            <person name="Attardo G.M."/>
            <person name="Benoit J.B."/>
            <person name="Bornberg-Bauer E."/>
            <person name="Tobe S.S."/>
        </authorList>
    </citation>
    <scope>NUCLEOTIDE SEQUENCE</scope>
    <source>
        <strain evidence="1">Stay&amp;Tobe</strain>
    </source>
</reference>
<sequence length="63" mass="7000">IVASSSFQNFISVVVRDFKSSYLKVQASLSYMSLSCQQFICFLPGVSAITPIYPLRFIIPPPP</sequence>
<keyword evidence="2" id="KW-1185">Reference proteome</keyword>
<proteinExistence type="predicted"/>
<protein>
    <submittedName>
        <fullName evidence="1">Uncharacterized protein</fullName>
    </submittedName>
</protein>
<dbReference type="EMBL" id="JASPKZ010008364">
    <property type="protein sequence ID" value="KAJ9580026.1"/>
    <property type="molecule type" value="Genomic_DNA"/>
</dbReference>
<feature type="non-terminal residue" evidence="1">
    <location>
        <position position="1"/>
    </location>
</feature>
<evidence type="ECO:0000313" key="2">
    <source>
        <dbReference type="Proteomes" id="UP001233999"/>
    </source>
</evidence>
<dbReference type="Proteomes" id="UP001233999">
    <property type="component" value="Unassembled WGS sequence"/>
</dbReference>
<dbReference type="AlphaFoldDB" id="A0AAD7ZGF8"/>
<name>A0AAD7ZGF8_DIPPU</name>